<evidence type="ECO:0000259" key="1">
    <source>
        <dbReference type="Pfam" id="PF09983"/>
    </source>
</evidence>
<dbReference type="STRING" id="520767.ATZ99_07700"/>
<evidence type="ECO:0000313" key="3">
    <source>
        <dbReference type="Proteomes" id="UP000075737"/>
    </source>
</evidence>
<dbReference type="GO" id="GO:0003677">
    <property type="term" value="F:DNA binding"/>
    <property type="evidence" value="ECO:0007669"/>
    <property type="project" value="InterPro"/>
</dbReference>
<protein>
    <recommendedName>
        <fullName evidence="1">Wadjet protein JetD C-terminal domain-containing protein</fullName>
    </recommendedName>
</protein>
<accession>A0A162MQM8</accession>
<dbReference type="SUPFAM" id="SSF56726">
    <property type="entry name" value="DNA topoisomerase IV, alpha subunit"/>
    <property type="match status" value="1"/>
</dbReference>
<dbReference type="InterPro" id="IPR024534">
    <property type="entry name" value="JetD_C"/>
</dbReference>
<name>A0A162MQM8_9FIRM</name>
<gene>
    <name evidence="2" type="ORF">ATZ99_07700</name>
</gene>
<dbReference type="RefSeq" id="WP_068747928.1">
    <property type="nucleotide sequence ID" value="NZ_LOHZ01000023.1"/>
</dbReference>
<dbReference type="InterPro" id="IPR036078">
    <property type="entry name" value="Spo11/TopoVI_A_sf"/>
</dbReference>
<feature type="domain" description="Wadjet protein JetD C-terminal" evidence="1">
    <location>
        <begin position="245"/>
        <end position="405"/>
    </location>
</feature>
<keyword evidence="3" id="KW-1185">Reference proteome</keyword>
<dbReference type="Proteomes" id="UP000075737">
    <property type="component" value="Unassembled WGS sequence"/>
</dbReference>
<organism evidence="2 3">
    <name type="scientific">Thermovenabulum gondwanense</name>
    <dbReference type="NCBI Taxonomy" id="520767"/>
    <lineage>
        <taxon>Bacteria</taxon>
        <taxon>Bacillati</taxon>
        <taxon>Bacillota</taxon>
        <taxon>Clostridia</taxon>
        <taxon>Thermosediminibacterales</taxon>
        <taxon>Thermosediminibacteraceae</taxon>
        <taxon>Thermovenabulum</taxon>
    </lineage>
</organism>
<proteinExistence type="predicted"/>
<dbReference type="Gene3D" id="3.40.1360.10">
    <property type="match status" value="1"/>
</dbReference>
<dbReference type="Pfam" id="PF09983">
    <property type="entry name" value="JetD_C"/>
    <property type="match status" value="1"/>
</dbReference>
<dbReference type="EMBL" id="LOHZ01000023">
    <property type="protein sequence ID" value="KYO66953.1"/>
    <property type="molecule type" value="Genomic_DNA"/>
</dbReference>
<dbReference type="AlphaFoldDB" id="A0A162MQM8"/>
<dbReference type="OrthoDB" id="186173at2"/>
<sequence length="407" mass="48080">MDYKKALLNKLLEKYEKSKIFSGESKVERRIKIDFTKKEFPHYDLENVEAKENIHYALKELEGEGVIEIKWAKFEEGNIVEKVFLNTQNLEKAYEIAKREPKESILNRMTEKLLNLKKDVRGIWLSDFIDYELENIKAKNYPAYLPKEEDLFELTLKALKGIDEKEDEELLERVFSKRYLKGSKEFEKVRAKVFAVLKEFFLKEDVEEKEAFEKIGIVKTIEEILFYGSLKVSLKGNILDFSLFPFGASLNSLSIKELQIIDLSCEKIITVENKANFYYLIKDADLKEDFILYLGGFYSPSKRLFLEKLYEFIKEKNKPVKIFHWGDIDLGGFKIFLKLKEIIPDLIPLYMDRETLIKYKDLGEPLEKVYEEKLRSLLEKQDFKEFHDVIKEMLKLGVRLEQEAVIS</sequence>
<dbReference type="GO" id="GO:0005694">
    <property type="term" value="C:chromosome"/>
    <property type="evidence" value="ECO:0007669"/>
    <property type="project" value="InterPro"/>
</dbReference>
<evidence type="ECO:0000313" key="2">
    <source>
        <dbReference type="EMBL" id="KYO66953.1"/>
    </source>
</evidence>
<comment type="caution">
    <text evidence="2">The sequence shown here is derived from an EMBL/GenBank/DDBJ whole genome shotgun (WGS) entry which is preliminary data.</text>
</comment>
<reference evidence="2 3" key="1">
    <citation type="submission" date="2015-12" db="EMBL/GenBank/DDBJ databases">
        <title>Draft genome of Thermovenabulum gondwanense isolated from a red thermophilic microbial mat colonisisng an outflow channel of a bore well.</title>
        <authorList>
            <person name="Patel B.K."/>
        </authorList>
    </citation>
    <scope>NUCLEOTIDE SEQUENCE [LARGE SCALE GENOMIC DNA]</scope>
    <source>
        <strain evidence="2 3">R270</strain>
    </source>
</reference>
<dbReference type="PATRIC" id="fig|520767.4.peg.854"/>